<reference evidence="2 3" key="1">
    <citation type="submission" date="2022-03" db="EMBL/GenBank/DDBJ databases">
        <authorList>
            <person name="Macdonald S."/>
            <person name="Ahmed S."/>
            <person name="Newling K."/>
        </authorList>
    </citation>
    <scope>NUCLEOTIDE SEQUENCE [LARGE SCALE GENOMIC DNA]</scope>
</reference>
<feature type="region of interest" description="Disordered" evidence="1">
    <location>
        <begin position="265"/>
        <end position="288"/>
    </location>
</feature>
<evidence type="ECO:0000313" key="3">
    <source>
        <dbReference type="Proteomes" id="UP001642260"/>
    </source>
</evidence>
<name>A0ABC8J7C9_ERUVS</name>
<protein>
    <submittedName>
        <fullName evidence="2">Uncharacterized protein</fullName>
    </submittedName>
</protein>
<proteinExistence type="predicted"/>
<dbReference type="Proteomes" id="UP001642260">
    <property type="component" value="Unassembled WGS sequence"/>
</dbReference>
<gene>
    <name evidence="2" type="ORF">ERUC_LOCUS4821</name>
</gene>
<keyword evidence="3" id="KW-1185">Reference proteome</keyword>
<evidence type="ECO:0000313" key="2">
    <source>
        <dbReference type="EMBL" id="CAH8307035.1"/>
    </source>
</evidence>
<organism evidence="2 3">
    <name type="scientific">Eruca vesicaria subsp. sativa</name>
    <name type="common">Garden rocket</name>
    <name type="synonym">Eruca sativa</name>
    <dbReference type="NCBI Taxonomy" id="29727"/>
    <lineage>
        <taxon>Eukaryota</taxon>
        <taxon>Viridiplantae</taxon>
        <taxon>Streptophyta</taxon>
        <taxon>Embryophyta</taxon>
        <taxon>Tracheophyta</taxon>
        <taxon>Spermatophyta</taxon>
        <taxon>Magnoliopsida</taxon>
        <taxon>eudicotyledons</taxon>
        <taxon>Gunneridae</taxon>
        <taxon>Pentapetalae</taxon>
        <taxon>rosids</taxon>
        <taxon>malvids</taxon>
        <taxon>Brassicales</taxon>
        <taxon>Brassicaceae</taxon>
        <taxon>Brassiceae</taxon>
        <taxon>Eruca</taxon>
    </lineage>
</organism>
<dbReference type="EMBL" id="CAKOAT010066711">
    <property type="protein sequence ID" value="CAH8307035.1"/>
    <property type="molecule type" value="Genomic_DNA"/>
</dbReference>
<evidence type="ECO:0000256" key="1">
    <source>
        <dbReference type="SAM" id="MobiDB-lite"/>
    </source>
</evidence>
<dbReference type="AlphaFoldDB" id="A0ABC8J7C9"/>
<accession>A0ABC8J7C9</accession>
<sequence>MTLRCHRPRLRVLSYDAFGVGSDTPLALTYHWPEWMLVPNGPRPQPVNISETRDVEVMMSLSDFRDVLILFVTSSAEEVARYQFYCRTSFLFGNTRFLGPGVLESAHRQFIRDMSGNRPFSCATRMLEMVCTQPQLLDMYHMSLEIQLALSTLPGNDGMNIAPVYNPIPLQTVPPNRDYEVPIGIPVATQLNHQDHPSDIFRGSSLDIERSRSINMPHSPHTDIVDDANNWEDDHVVATPTDSQPPLHQPSSFIIRLSSDITPVPSPPHTKGGCREDAGVGGSSSDSSDEIFVVGTMHGNSNPVPTMKYNVVETLQTRKKCFSASPTYGMNAGGPSLDLSLGFGGTNTRAAGNSVVIINDSSSEVAGDNGGCRKKP</sequence>
<comment type="caution">
    <text evidence="2">The sequence shown here is derived from an EMBL/GenBank/DDBJ whole genome shotgun (WGS) entry which is preliminary data.</text>
</comment>